<keyword evidence="3" id="KW-0731">Sigma factor</keyword>
<sequence>MLEQRRDLVDLMRRVAARDRDAFEDLYRVTSAKLYGVVVGILVRRSLADEALQDVYARIWERAGDFDPAKGSPIAWMAAVARNRALDDLRRAKAAPVSTLPEGFDVASEEANALDAMVGNERLRALMACLDRLDAEKREAVLLAYYRGCSREDLSRRYGRPVPTIKTWLHRSLLQLRLCLRQ</sequence>
<proteinExistence type="inferred from homology"/>
<dbReference type="SUPFAM" id="SSF88946">
    <property type="entry name" value="Sigma2 domain of RNA polymerase sigma factors"/>
    <property type="match status" value="1"/>
</dbReference>
<keyword evidence="2" id="KW-0805">Transcription regulation</keyword>
<dbReference type="Gene3D" id="1.10.1740.10">
    <property type="match status" value="1"/>
</dbReference>
<dbReference type="Pfam" id="PF04542">
    <property type="entry name" value="Sigma70_r2"/>
    <property type="match status" value="1"/>
</dbReference>
<evidence type="ECO:0000256" key="2">
    <source>
        <dbReference type="ARBA" id="ARBA00023015"/>
    </source>
</evidence>
<dbReference type="GO" id="GO:0006352">
    <property type="term" value="P:DNA-templated transcription initiation"/>
    <property type="evidence" value="ECO:0007669"/>
    <property type="project" value="InterPro"/>
</dbReference>
<evidence type="ECO:0000256" key="3">
    <source>
        <dbReference type="ARBA" id="ARBA00023082"/>
    </source>
</evidence>
<reference evidence="7 8" key="1">
    <citation type="submission" date="2018-09" db="EMBL/GenBank/DDBJ databases">
        <authorList>
            <person name="Grouzdev D.S."/>
            <person name="Krutkina M.S."/>
        </authorList>
    </citation>
    <scope>NUCLEOTIDE SEQUENCE [LARGE SCALE GENOMIC DNA]</scope>
    <source>
        <strain evidence="7 8">RmlP001</strain>
    </source>
</reference>
<name>A0A4Q2RC46_9HYPH</name>
<evidence type="ECO:0000313" key="8">
    <source>
        <dbReference type="Proteomes" id="UP000289411"/>
    </source>
</evidence>
<protein>
    <submittedName>
        <fullName evidence="7">Sigma-70 family RNA polymerase sigma factor</fullName>
    </submittedName>
</protein>
<gene>
    <name evidence="7" type="ORF">D3272_11195</name>
</gene>
<dbReference type="GO" id="GO:0016987">
    <property type="term" value="F:sigma factor activity"/>
    <property type="evidence" value="ECO:0007669"/>
    <property type="project" value="UniProtKB-KW"/>
</dbReference>
<evidence type="ECO:0000256" key="4">
    <source>
        <dbReference type="ARBA" id="ARBA00023163"/>
    </source>
</evidence>
<dbReference type="Gene3D" id="1.10.10.10">
    <property type="entry name" value="Winged helix-like DNA-binding domain superfamily/Winged helix DNA-binding domain"/>
    <property type="match status" value="1"/>
</dbReference>
<dbReference type="InterPro" id="IPR013249">
    <property type="entry name" value="RNA_pol_sigma70_r4_t2"/>
</dbReference>
<reference evidence="7 8" key="2">
    <citation type="submission" date="2019-02" db="EMBL/GenBank/DDBJ databases">
        <title>'Lichenibacterium ramalinii' gen. nov. sp. nov., 'Lichenibacterium minor' gen. nov. sp. nov.</title>
        <authorList>
            <person name="Pankratov T."/>
        </authorList>
    </citation>
    <scope>NUCLEOTIDE SEQUENCE [LARGE SCALE GENOMIC DNA]</scope>
    <source>
        <strain evidence="7 8">RmlP001</strain>
    </source>
</reference>
<evidence type="ECO:0000259" key="5">
    <source>
        <dbReference type="Pfam" id="PF04542"/>
    </source>
</evidence>
<dbReference type="EMBL" id="QYBC01000008">
    <property type="protein sequence ID" value="RYB05021.1"/>
    <property type="molecule type" value="Genomic_DNA"/>
</dbReference>
<organism evidence="7 8">
    <name type="scientific">Lichenibacterium ramalinae</name>
    <dbReference type="NCBI Taxonomy" id="2316527"/>
    <lineage>
        <taxon>Bacteria</taxon>
        <taxon>Pseudomonadati</taxon>
        <taxon>Pseudomonadota</taxon>
        <taxon>Alphaproteobacteria</taxon>
        <taxon>Hyphomicrobiales</taxon>
        <taxon>Lichenihabitantaceae</taxon>
        <taxon>Lichenibacterium</taxon>
    </lineage>
</organism>
<dbReference type="Proteomes" id="UP000289411">
    <property type="component" value="Unassembled WGS sequence"/>
</dbReference>
<dbReference type="InterPro" id="IPR039425">
    <property type="entry name" value="RNA_pol_sigma-70-like"/>
</dbReference>
<evidence type="ECO:0000256" key="1">
    <source>
        <dbReference type="ARBA" id="ARBA00010641"/>
    </source>
</evidence>
<dbReference type="InterPro" id="IPR013324">
    <property type="entry name" value="RNA_pol_sigma_r3/r4-like"/>
</dbReference>
<dbReference type="PANTHER" id="PTHR43133:SF62">
    <property type="entry name" value="RNA POLYMERASE SIGMA FACTOR SIGZ"/>
    <property type="match status" value="1"/>
</dbReference>
<dbReference type="AlphaFoldDB" id="A0A4Q2RC46"/>
<dbReference type="SUPFAM" id="SSF88659">
    <property type="entry name" value="Sigma3 and sigma4 domains of RNA polymerase sigma factors"/>
    <property type="match status" value="1"/>
</dbReference>
<dbReference type="InterPro" id="IPR036388">
    <property type="entry name" value="WH-like_DNA-bd_sf"/>
</dbReference>
<dbReference type="NCBIfam" id="TIGR02937">
    <property type="entry name" value="sigma70-ECF"/>
    <property type="match status" value="1"/>
</dbReference>
<accession>A0A4Q2RC46</accession>
<comment type="similarity">
    <text evidence="1">Belongs to the sigma-70 factor family. ECF subfamily.</text>
</comment>
<feature type="domain" description="RNA polymerase sigma-70 region 2" evidence="5">
    <location>
        <begin position="27"/>
        <end position="93"/>
    </location>
</feature>
<dbReference type="Pfam" id="PF08281">
    <property type="entry name" value="Sigma70_r4_2"/>
    <property type="match status" value="1"/>
</dbReference>
<dbReference type="RefSeq" id="WP_129219259.1">
    <property type="nucleotide sequence ID" value="NZ_QYBC01000008.1"/>
</dbReference>
<dbReference type="InterPro" id="IPR013325">
    <property type="entry name" value="RNA_pol_sigma_r2"/>
</dbReference>
<dbReference type="PANTHER" id="PTHR43133">
    <property type="entry name" value="RNA POLYMERASE ECF-TYPE SIGMA FACTO"/>
    <property type="match status" value="1"/>
</dbReference>
<dbReference type="InterPro" id="IPR007627">
    <property type="entry name" value="RNA_pol_sigma70_r2"/>
</dbReference>
<comment type="caution">
    <text evidence="7">The sequence shown here is derived from an EMBL/GenBank/DDBJ whole genome shotgun (WGS) entry which is preliminary data.</text>
</comment>
<dbReference type="GO" id="GO:0003677">
    <property type="term" value="F:DNA binding"/>
    <property type="evidence" value="ECO:0007669"/>
    <property type="project" value="InterPro"/>
</dbReference>
<feature type="domain" description="RNA polymerase sigma factor 70 region 4 type 2" evidence="6">
    <location>
        <begin position="124"/>
        <end position="176"/>
    </location>
</feature>
<dbReference type="OrthoDB" id="9784272at2"/>
<keyword evidence="8" id="KW-1185">Reference proteome</keyword>
<evidence type="ECO:0000259" key="6">
    <source>
        <dbReference type="Pfam" id="PF08281"/>
    </source>
</evidence>
<dbReference type="InterPro" id="IPR014284">
    <property type="entry name" value="RNA_pol_sigma-70_dom"/>
</dbReference>
<keyword evidence="4" id="KW-0804">Transcription</keyword>
<evidence type="ECO:0000313" key="7">
    <source>
        <dbReference type="EMBL" id="RYB05021.1"/>
    </source>
</evidence>